<evidence type="ECO:0000313" key="1">
    <source>
        <dbReference type="EMBL" id="PIE35464.1"/>
    </source>
</evidence>
<dbReference type="InterPro" id="IPR029055">
    <property type="entry name" value="Ntn_hydrolases_N"/>
</dbReference>
<dbReference type="GO" id="GO:0051603">
    <property type="term" value="P:proteolysis involved in protein catabolic process"/>
    <property type="evidence" value="ECO:0007669"/>
    <property type="project" value="InterPro"/>
</dbReference>
<dbReference type="Proteomes" id="UP000230821">
    <property type="component" value="Unassembled WGS sequence"/>
</dbReference>
<proteinExistence type="predicted"/>
<dbReference type="SUPFAM" id="SSF56235">
    <property type="entry name" value="N-terminal nucleophile aminohydrolases (Ntn hydrolases)"/>
    <property type="match status" value="1"/>
</dbReference>
<dbReference type="EMBL" id="PDSK01000042">
    <property type="protein sequence ID" value="PIE35464.1"/>
    <property type="molecule type" value="Genomic_DNA"/>
</dbReference>
<reference evidence="1 2" key="1">
    <citation type="submission" date="2017-10" db="EMBL/GenBank/DDBJ databases">
        <title>Novel microbial diversity and functional potential in the marine mammal oral microbiome.</title>
        <authorList>
            <person name="Dudek N.K."/>
            <person name="Sun C.L."/>
            <person name="Burstein D."/>
            <person name="Kantor R.S."/>
            <person name="Aliaga Goltsman D.S."/>
            <person name="Bik E.M."/>
            <person name="Thomas B.C."/>
            <person name="Banfield J.F."/>
            <person name="Relman D.A."/>
        </authorList>
    </citation>
    <scope>NUCLEOTIDE SEQUENCE [LARGE SCALE GENOMIC DNA]</scope>
    <source>
        <strain evidence="1">DOLJORAL78_47_16</strain>
    </source>
</reference>
<dbReference type="AlphaFoldDB" id="A0A2G6KII8"/>
<dbReference type="InterPro" id="IPR001353">
    <property type="entry name" value="Proteasome_sua/b"/>
</dbReference>
<accession>A0A2G6KII8</accession>
<protein>
    <recommendedName>
        <fullName evidence="3">Proteasome subunit beta</fullName>
    </recommendedName>
</protein>
<organism evidence="1 2">
    <name type="scientific">candidate division KSB3 bacterium</name>
    <dbReference type="NCBI Taxonomy" id="2044937"/>
    <lineage>
        <taxon>Bacteria</taxon>
        <taxon>candidate division KSB3</taxon>
    </lineage>
</organism>
<dbReference type="Gene3D" id="3.60.20.10">
    <property type="entry name" value="Glutamine Phosphoribosylpyrophosphate, subunit 1, domain 1"/>
    <property type="match status" value="1"/>
</dbReference>
<evidence type="ECO:0008006" key="3">
    <source>
        <dbReference type="Google" id="ProtNLM"/>
    </source>
</evidence>
<comment type="caution">
    <text evidence="1">The sequence shown here is derived from an EMBL/GenBank/DDBJ whole genome shotgun (WGS) entry which is preliminary data.</text>
</comment>
<gene>
    <name evidence="1" type="ORF">CSA56_04065</name>
</gene>
<dbReference type="Pfam" id="PF00227">
    <property type="entry name" value="Proteasome"/>
    <property type="match status" value="1"/>
</dbReference>
<dbReference type="GO" id="GO:0005839">
    <property type="term" value="C:proteasome core complex"/>
    <property type="evidence" value="ECO:0007669"/>
    <property type="project" value="InterPro"/>
</dbReference>
<evidence type="ECO:0000313" key="2">
    <source>
        <dbReference type="Proteomes" id="UP000230821"/>
    </source>
</evidence>
<name>A0A2G6KII8_9BACT</name>
<sequence length="203" mass="22635">MSIAVAVKKGDDIVIASDTMDSFGPNTVAPENYTSKKIVWVGASYVASTGWGLYEDILDDYLLMKQDVLLETKSQIFSFLMQFWKDLHEQYSFVKDQTSEDEDSPFGGLDSTFLIANANGIFYVSSNMSVTKFEQYFAIGSGANFSLGAMHALYNQNVRAEDIARKAVEAAITFNIYCGGNIDLFSVKNPPQRRKDVECFSEK</sequence>